<evidence type="ECO:0000256" key="5">
    <source>
        <dbReference type="ARBA" id="ARBA00022490"/>
    </source>
</evidence>
<dbReference type="InterPro" id="IPR020624">
    <property type="entry name" value="Schiff_base-form_aldolases_CS"/>
</dbReference>
<evidence type="ECO:0000256" key="13">
    <source>
        <dbReference type="PIRNR" id="PIRNR001365"/>
    </source>
</evidence>
<dbReference type="NCBIfam" id="TIGR00674">
    <property type="entry name" value="dapA"/>
    <property type="match status" value="1"/>
</dbReference>
<feature type="active site" description="Schiff-base intermediate with substrate" evidence="12 14">
    <location>
        <position position="161"/>
    </location>
</feature>
<evidence type="ECO:0000256" key="2">
    <source>
        <dbReference type="ARBA" id="ARBA00005120"/>
    </source>
</evidence>
<dbReference type="SMART" id="SM01130">
    <property type="entry name" value="DHDPS"/>
    <property type="match status" value="1"/>
</dbReference>
<dbReference type="PROSITE" id="PS00665">
    <property type="entry name" value="DHDPS_1"/>
    <property type="match status" value="1"/>
</dbReference>
<evidence type="ECO:0000256" key="12">
    <source>
        <dbReference type="HAMAP-Rule" id="MF_00418"/>
    </source>
</evidence>
<dbReference type="GO" id="GO:0019877">
    <property type="term" value="P:diaminopimelate biosynthetic process"/>
    <property type="evidence" value="ECO:0007669"/>
    <property type="project" value="UniProtKB-UniRule"/>
</dbReference>
<dbReference type="Pfam" id="PF00701">
    <property type="entry name" value="DHDPS"/>
    <property type="match status" value="1"/>
</dbReference>
<reference evidence="17" key="1">
    <citation type="journal article" date="2023" name="Arch. Microbiol.">
        <title>Desulfoferula mesophilus gen. nov. sp. nov., a mesophilic sulfate-reducing bacterium isolated from a brackish lake sediment.</title>
        <authorList>
            <person name="Watanabe T."/>
            <person name="Yabe T."/>
            <person name="Tsuji J.M."/>
            <person name="Fukui M."/>
        </authorList>
    </citation>
    <scope>NUCLEOTIDE SEQUENCE [LARGE SCALE GENOMIC DNA]</scope>
    <source>
        <strain evidence="17">12FAK</strain>
    </source>
</reference>
<evidence type="ECO:0000256" key="9">
    <source>
        <dbReference type="ARBA" id="ARBA00023239"/>
    </source>
</evidence>
<name>A0AAU9EZ44_9BACT</name>
<evidence type="ECO:0000256" key="6">
    <source>
        <dbReference type="ARBA" id="ARBA00022605"/>
    </source>
</evidence>
<proteinExistence type="inferred from homology"/>
<evidence type="ECO:0000256" key="8">
    <source>
        <dbReference type="ARBA" id="ARBA00023154"/>
    </source>
</evidence>
<comment type="subcellular location">
    <subcellularLocation>
        <location evidence="12">Cytoplasm</location>
    </subcellularLocation>
</comment>
<accession>A0AAU9EZ44</accession>
<evidence type="ECO:0000256" key="10">
    <source>
        <dbReference type="ARBA" id="ARBA00023270"/>
    </source>
</evidence>
<dbReference type="InterPro" id="IPR005263">
    <property type="entry name" value="DapA"/>
</dbReference>
<feature type="binding site" evidence="12 15">
    <location>
        <position position="203"/>
    </location>
    <ligand>
        <name>pyruvate</name>
        <dbReference type="ChEBI" id="CHEBI:15361"/>
    </ligand>
</feature>
<dbReference type="KEGG" id="dmp:FAK_20190"/>
<dbReference type="EMBL" id="AP028679">
    <property type="protein sequence ID" value="BEQ14953.1"/>
    <property type="molecule type" value="Genomic_DNA"/>
</dbReference>
<evidence type="ECO:0000313" key="17">
    <source>
        <dbReference type="Proteomes" id="UP001366166"/>
    </source>
</evidence>
<dbReference type="GO" id="GO:0008840">
    <property type="term" value="F:4-hydroxy-tetrahydrodipicolinate synthase activity"/>
    <property type="evidence" value="ECO:0007669"/>
    <property type="project" value="UniProtKB-UniRule"/>
</dbReference>
<dbReference type="RefSeq" id="WP_350341545.1">
    <property type="nucleotide sequence ID" value="NZ_AP028679.1"/>
</dbReference>
<keyword evidence="9 12" id="KW-0456">Lyase</keyword>
<comment type="catalytic activity">
    <reaction evidence="11 12">
        <text>L-aspartate 4-semialdehyde + pyruvate = (2S,4S)-4-hydroxy-2,3,4,5-tetrahydrodipicolinate + H2O + H(+)</text>
        <dbReference type="Rhea" id="RHEA:34171"/>
        <dbReference type="ChEBI" id="CHEBI:15361"/>
        <dbReference type="ChEBI" id="CHEBI:15377"/>
        <dbReference type="ChEBI" id="CHEBI:15378"/>
        <dbReference type="ChEBI" id="CHEBI:67139"/>
        <dbReference type="ChEBI" id="CHEBI:537519"/>
        <dbReference type="EC" id="4.3.3.7"/>
    </reaction>
</comment>
<evidence type="ECO:0000313" key="16">
    <source>
        <dbReference type="EMBL" id="BEQ14953.1"/>
    </source>
</evidence>
<evidence type="ECO:0000256" key="4">
    <source>
        <dbReference type="ARBA" id="ARBA00012086"/>
    </source>
</evidence>
<dbReference type="PRINTS" id="PR00146">
    <property type="entry name" value="DHPICSNTHASE"/>
</dbReference>
<keyword evidence="8 12" id="KW-0457">Lysine biosynthesis</keyword>
<dbReference type="Proteomes" id="UP001366166">
    <property type="component" value="Chromosome"/>
</dbReference>
<dbReference type="SUPFAM" id="SSF51569">
    <property type="entry name" value="Aldolase"/>
    <property type="match status" value="1"/>
</dbReference>
<evidence type="ECO:0000256" key="15">
    <source>
        <dbReference type="PIRSR" id="PIRSR001365-2"/>
    </source>
</evidence>
<feature type="binding site" evidence="12 15">
    <location>
        <position position="45"/>
    </location>
    <ligand>
        <name>pyruvate</name>
        <dbReference type="ChEBI" id="CHEBI:15361"/>
    </ligand>
</feature>
<dbReference type="GO" id="GO:0005829">
    <property type="term" value="C:cytosol"/>
    <property type="evidence" value="ECO:0007669"/>
    <property type="project" value="TreeGrafter"/>
</dbReference>
<comment type="caution">
    <text evidence="12">Was originally thought to be a dihydrodipicolinate synthase (DHDPS), catalyzing the condensation of (S)-aspartate-beta-semialdehyde [(S)-ASA] and pyruvate to dihydrodipicolinate (DHDP). However, it was shown in E.coli that the product of the enzymatic reaction is not dihydrodipicolinate but in fact (4S)-4-hydroxy-2,3,4,5-tetrahydro-(2S)-dipicolinic acid (HTPA), and that the consecutive dehydration reaction leading to DHDP is not spontaneous but catalyzed by DapB.</text>
</comment>
<evidence type="ECO:0000256" key="1">
    <source>
        <dbReference type="ARBA" id="ARBA00003294"/>
    </source>
</evidence>
<feature type="active site" description="Proton donor/acceptor" evidence="12 14">
    <location>
        <position position="133"/>
    </location>
</feature>
<keyword evidence="7 12" id="KW-0220">Diaminopimelate biosynthesis</keyword>
<dbReference type="EC" id="4.3.3.7" evidence="4 12"/>
<evidence type="ECO:0000256" key="3">
    <source>
        <dbReference type="ARBA" id="ARBA00007592"/>
    </source>
</evidence>
<gene>
    <name evidence="12 16" type="primary">dapA</name>
    <name evidence="16" type="ORF">FAK_20190</name>
</gene>
<comment type="similarity">
    <text evidence="3 12 13">Belongs to the DapA family.</text>
</comment>
<comment type="function">
    <text evidence="1 12">Catalyzes the condensation of (S)-aspartate-beta-semialdehyde [(S)-ASA] and pyruvate to 4-hydroxy-tetrahydrodipicolinate (HTPA).</text>
</comment>
<comment type="pathway">
    <text evidence="2 12">Amino-acid biosynthesis; L-lysine biosynthesis via DAP pathway; (S)-tetrahydrodipicolinate from L-aspartate: step 3/4.</text>
</comment>
<sequence length="292" mass="31447">MLKGAMVALVTPFTAEGQVDEESLRRLIEWHIESGTDGIVPCGTTGESPTLSHEEHRRVIEITVEQVNKRVPVVAGAGSNSTAEAIALTKHAKQVGADAALLVSPYYNKPTQEGLYQHFAAIAKEAAFPLVPYNIAGRTGVNIEPATMARLAQLDEVIACKEASGNISQMAEIYHLCGDKMDLLSGDDNMVLPLLSIGGKGVISVVNNLIPSEMSELCRRWFAGDVEGAREIFYKVLPLCKAMFLETNPIPVKVAMGLLGRIPNASLRLPLCDMAPANLERLKQALAAYGLK</sequence>
<keyword evidence="6 12" id="KW-0028">Amino-acid biosynthesis</keyword>
<evidence type="ECO:0000256" key="11">
    <source>
        <dbReference type="ARBA" id="ARBA00047836"/>
    </source>
</evidence>
<keyword evidence="10 12" id="KW-0704">Schiff base</keyword>
<protein>
    <recommendedName>
        <fullName evidence="4 12">4-hydroxy-tetrahydrodipicolinate synthase</fullName>
        <shortName evidence="12">HTPA synthase</shortName>
        <ecNumber evidence="4 12">4.3.3.7</ecNumber>
    </recommendedName>
</protein>
<comment type="subunit">
    <text evidence="12">Homotetramer; dimer of dimers.</text>
</comment>
<feature type="site" description="Part of a proton relay during catalysis" evidence="12">
    <location>
        <position position="107"/>
    </location>
</feature>
<dbReference type="GO" id="GO:0009089">
    <property type="term" value="P:lysine biosynthetic process via diaminopimelate"/>
    <property type="evidence" value="ECO:0007669"/>
    <property type="project" value="UniProtKB-UniRule"/>
</dbReference>
<keyword evidence="5 12" id="KW-0963">Cytoplasm</keyword>
<dbReference type="PANTHER" id="PTHR12128">
    <property type="entry name" value="DIHYDRODIPICOLINATE SYNTHASE"/>
    <property type="match status" value="1"/>
</dbReference>
<evidence type="ECO:0000256" key="7">
    <source>
        <dbReference type="ARBA" id="ARBA00022915"/>
    </source>
</evidence>
<dbReference type="InterPro" id="IPR013785">
    <property type="entry name" value="Aldolase_TIM"/>
</dbReference>
<dbReference type="AlphaFoldDB" id="A0AAU9EZ44"/>
<dbReference type="InterPro" id="IPR002220">
    <property type="entry name" value="DapA-like"/>
</dbReference>
<dbReference type="HAMAP" id="MF_00418">
    <property type="entry name" value="DapA"/>
    <property type="match status" value="1"/>
</dbReference>
<dbReference type="PANTHER" id="PTHR12128:SF66">
    <property type="entry name" value="4-HYDROXY-2-OXOGLUTARATE ALDOLASE, MITOCHONDRIAL"/>
    <property type="match status" value="1"/>
</dbReference>
<evidence type="ECO:0000256" key="14">
    <source>
        <dbReference type="PIRSR" id="PIRSR001365-1"/>
    </source>
</evidence>
<dbReference type="PIRSF" id="PIRSF001365">
    <property type="entry name" value="DHDPS"/>
    <property type="match status" value="1"/>
</dbReference>
<feature type="site" description="Part of a proton relay during catalysis" evidence="12">
    <location>
        <position position="44"/>
    </location>
</feature>
<organism evidence="16 17">
    <name type="scientific">Desulfoferula mesophila</name>
    <dbReference type="NCBI Taxonomy" id="3058419"/>
    <lineage>
        <taxon>Bacteria</taxon>
        <taxon>Pseudomonadati</taxon>
        <taxon>Thermodesulfobacteriota</taxon>
        <taxon>Desulfarculia</taxon>
        <taxon>Desulfarculales</taxon>
        <taxon>Desulfarculaceae</taxon>
        <taxon>Desulfoferula</taxon>
    </lineage>
</organism>
<dbReference type="CDD" id="cd00950">
    <property type="entry name" value="DHDPS"/>
    <property type="match status" value="1"/>
</dbReference>
<keyword evidence="17" id="KW-1185">Reference proteome</keyword>
<dbReference type="Gene3D" id="3.20.20.70">
    <property type="entry name" value="Aldolase class I"/>
    <property type="match status" value="1"/>
</dbReference>